<dbReference type="AlphaFoldDB" id="A0A7S0VLE2"/>
<dbReference type="EC" id="5.2.1.8" evidence="3"/>
<protein>
    <recommendedName>
        <fullName evidence="3">peptidylprolyl isomerase</fullName>
        <ecNumber evidence="3">5.2.1.8</ecNumber>
    </recommendedName>
</protein>
<dbReference type="Pfam" id="PF00254">
    <property type="entry name" value="FKBP_C"/>
    <property type="match status" value="1"/>
</dbReference>
<keyword evidence="1" id="KW-0677">Repeat</keyword>
<evidence type="ECO:0000256" key="3">
    <source>
        <dbReference type="PROSITE-ProRule" id="PRU00277"/>
    </source>
</evidence>
<keyword evidence="6" id="KW-0472">Membrane</keyword>
<feature type="repeat" description="TPR" evidence="4">
    <location>
        <begin position="266"/>
        <end position="299"/>
    </location>
</feature>
<proteinExistence type="predicted"/>
<dbReference type="PANTHER" id="PTHR46512">
    <property type="entry name" value="PEPTIDYLPROLYL ISOMERASE"/>
    <property type="match status" value="1"/>
</dbReference>
<dbReference type="InterPro" id="IPR050754">
    <property type="entry name" value="FKBP4/5/8-like"/>
</dbReference>
<dbReference type="Gene3D" id="3.10.50.40">
    <property type="match status" value="1"/>
</dbReference>
<keyword evidence="2 4" id="KW-0802">TPR repeat</keyword>
<keyword evidence="3" id="KW-0697">Rotamase</keyword>
<keyword evidence="6" id="KW-1133">Transmembrane helix</keyword>
<dbReference type="SUPFAM" id="SSF54534">
    <property type="entry name" value="FKBP-like"/>
    <property type="match status" value="1"/>
</dbReference>
<evidence type="ECO:0000256" key="5">
    <source>
        <dbReference type="SAM" id="MobiDB-lite"/>
    </source>
</evidence>
<feature type="transmembrane region" description="Helical" evidence="6">
    <location>
        <begin position="401"/>
        <end position="422"/>
    </location>
</feature>
<dbReference type="SMART" id="SM00028">
    <property type="entry name" value="TPR"/>
    <property type="match status" value="3"/>
</dbReference>
<dbReference type="Gene3D" id="1.25.40.10">
    <property type="entry name" value="Tetratricopeptide repeat domain"/>
    <property type="match status" value="1"/>
</dbReference>
<dbReference type="InterPro" id="IPR019734">
    <property type="entry name" value="TPR_rpt"/>
</dbReference>
<dbReference type="PROSITE" id="PS50059">
    <property type="entry name" value="FKBP_PPIASE"/>
    <property type="match status" value="1"/>
</dbReference>
<feature type="compositionally biased region" description="Basic and acidic residues" evidence="5">
    <location>
        <begin position="352"/>
        <end position="371"/>
    </location>
</feature>
<feature type="compositionally biased region" description="Low complexity" evidence="5">
    <location>
        <begin position="333"/>
        <end position="343"/>
    </location>
</feature>
<accession>A0A7S0VLE2</accession>
<name>A0A7S0VLE2_9CHLO</name>
<dbReference type="SUPFAM" id="SSF48452">
    <property type="entry name" value="TPR-like"/>
    <property type="match status" value="1"/>
</dbReference>
<dbReference type="GO" id="GO:0003755">
    <property type="term" value="F:peptidyl-prolyl cis-trans isomerase activity"/>
    <property type="evidence" value="ECO:0007669"/>
    <property type="project" value="UniProtKB-KW"/>
</dbReference>
<evidence type="ECO:0000259" key="7">
    <source>
        <dbReference type="PROSITE" id="PS50059"/>
    </source>
</evidence>
<dbReference type="InterPro" id="IPR046357">
    <property type="entry name" value="PPIase_dom_sf"/>
</dbReference>
<comment type="catalytic activity">
    <reaction evidence="3">
        <text>[protein]-peptidylproline (omega=180) = [protein]-peptidylproline (omega=0)</text>
        <dbReference type="Rhea" id="RHEA:16237"/>
        <dbReference type="Rhea" id="RHEA-COMP:10747"/>
        <dbReference type="Rhea" id="RHEA-COMP:10748"/>
        <dbReference type="ChEBI" id="CHEBI:83833"/>
        <dbReference type="ChEBI" id="CHEBI:83834"/>
        <dbReference type="EC" id="5.2.1.8"/>
    </reaction>
</comment>
<feature type="domain" description="PPIase FKBP-type" evidence="7">
    <location>
        <begin position="54"/>
        <end position="151"/>
    </location>
</feature>
<evidence type="ECO:0000313" key="8">
    <source>
        <dbReference type="EMBL" id="CAD8786742.1"/>
    </source>
</evidence>
<sequence length="439" mass="48490">MVLIEDVSEIPPMAEGPLDEGIPYYPERCVKVTEDGGVVLEVLEEGEGERPCLHAQCLVHYIGRLMETGSVFLDTLEEAEGHQPAMVVAGRTTAPRDVGLCLAVSMMRPGGHARVHILDPKYGYGETGSFSFPSVPGNSTLSYDVRLLHWEAPSEDEDNRGGLLYEERLERAERRRIAGNELFRNGEYRSAMGKYSMALTYLDEEFFYQLEGKYLSRAEESKASVHLNLAACQIKLGDFHTCIYNCTQALALGDPEFDPEKKSFRVKALYRRALARRKLMQSQDAMKDLEEAFKLEPRNAGVLEELKLVRAVLKDEREASAAMFKGKLPKNTAASSSFSSASGPGAGSNGEEGMRRKGGKGEEERKGEKEAGIGINPNLKAAVQAASEAEKRMKEKSTQKAGLLGLVSTFIAFFQWLARVLFSPVPVLKKKPVQDSKSL</sequence>
<evidence type="ECO:0000256" key="6">
    <source>
        <dbReference type="SAM" id="Phobius"/>
    </source>
</evidence>
<dbReference type="PROSITE" id="PS50005">
    <property type="entry name" value="TPR"/>
    <property type="match status" value="1"/>
</dbReference>
<dbReference type="InterPro" id="IPR001179">
    <property type="entry name" value="PPIase_FKBP_dom"/>
</dbReference>
<keyword evidence="3" id="KW-0413">Isomerase</keyword>
<evidence type="ECO:0000256" key="4">
    <source>
        <dbReference type="PROSITE-ProRule" id="PRU00339"/>
    </source>
</evidence>
<evidence type="ECO:0000256" key="1">
    <source>
        <dbReference type="ARBA" id="ARBA00022737"/>
    </source>
</evidence>
<dbReference type="EMBL" id="HBFM01028669">
    <property type="protein sequence ID" value="CAD8786742.1"/>
    <property type="molecule type" value="Transcribed_RNA"/>
</dbReference>
<organism evidence="8">
    <name type="scientific">Polytomella parva</name>
    <dbReference type="NCBI Taxonomy" id="51329"/>
    <lineage>
        <taxon>Eukaryota</taxon>
        <taxon>Viridiplantae</taxon>
        <taxon>Chlorophyta</taxon>
        <taxon>core chlorophytes</taxon>
        <taxon>Chlorophyceae</taxon>
        <taxon>CS clade</taxon>
        <taxon>Chlamydomonadales</taxon>
        <taxon>Chlamydomonadaceae</taxon>
        <taxon>Polytomella</taxon>
    </lineage>
</organism>
<evidence type="ECO:0000256" key="2">
    <source>
        <dbReference type="ARBA" id="ARBA00022803"/>
    </source>
</evidence>
<feature type="region of interest" description="Disordered" evidence="5">
    <location>
        <begin position="331"/>
        <end position="374"/>
    </location>
</feature>
<reference evidence="8" key="1">
    <citation type="submission" date="2021-01" db="EMBL/GenBank/DDBJ databases">
        <authorList>
            <person name="Corre E."/>
            <person name="Pelletier E."/>
            <person name="Niang G."/>
            <person name="Scheremetjew M."/>
            <person name="Finn R."/>
            <person name="Kale V."/>
            <person name="Holt S."/>
            <person name="Cochrane G."/>
            <person name="Meng A."/>
            <person name="Brown T."/>
            <person name="Cohen L."/>
        </authorList>
    </citation>
    <scope>NUCLEOTIDE SEQUENCE</scope>
    <source>
        <strain evidence="8">SAG 63-3</strain>
    </source>
</reference>
<dbReference type="InterPro" id="IPR011990">
    <property type="entry name" value="TPR-like_helical_dom_sf"/>
</dbReference>
<dbReference type="PANTHER" id="PTHR46512:SF12">
    <property type="entry name" value="PEPTIDYLPROLYL ISOMERASE"/>
    <property type="match status" value="1"/>
</dbReference>
<gene>
    <name evidence="8" type="ORF">PPAR00522_LOCUS18591</name>
</gene>
<keyword evidence="6" id="KW-0812">Transmembrane</keyword>